<accession>A0A518V5B4</accession>
<proteinExistence type="predicted"/>
<evidence type="ECO:0000313" key="2">
    <source>
        <dbReference type="EMBL" id="QDX92182.1"/>
    </source>
</evidence>
<dbReference type="AlphaFoldDB" id="A0A518V5B4"/>
<dbReference type="EMBL" id="CP033464">
    <property type="protein sequence ID" value="QDX92182.1"/>
    <property type="molecule type" value="Genomic_DNA"/>
</dbReference>
<dbReference type="Proteomes" id="UP000319432">
    <property type="component" value="Chromosome"/>
</dbReference>
<keyword evidence="1" id="KW-0732">Signal</keyword>
<evidence type="ECO:0000313" key="3">
    <source>
        <dbReference type="Proteomes" id="UP000319432"/>
    </source>
</evidence>
<name>A0A518V5B4_BRELA</name>
<evidence type="ECO:0000256" key="1">
    <source>
        <dbReference type="SAM" id="SignalP"/>
    </source>
</evidence>
<feature type="chain" id="PRO_5021737757" evidence="1">
    <location>
        <begin position="29"/>
        <end position="162"/>
    </location>
</feature>
<protein>
    <submittedName>
        <fullName evidence="2">Uncharacterized protein</fullName>
    </submittedName>
</protein>
<gene>
    <name evidence="2" type="ORF">EEL30_07235</name>
</gene>
<feature type="signal peptide" evidence="1">
    <location>
        <begin position="1"/>
        <end position="28"/>
    </location>
</feature>
<keyword evidence="3" id="KW-1185">Reference proteome</keyword>
<organism evidence="2 3">
    <name type="scientific">Brevibacillus laterosporus</name>
    <name type="common">Bacillus laterosporus</name>
    <dbReference type="NCBI Taxonomy" id="1465"/>
    <lineage>
        <taxon>Bacteria</taxon>
        <taxon>Bacillati</taxon>
        <taxon>Bacillota</taxon>
        <taxon>Bacilli</taxon>
        <taxon>Bacillales</taxon>
        <taxon>Paenibacillaceae</taxon>
        <taxon>Brevibacillus</taxon>
    </lineage>
</organism>
<reference evidence="2 3" key="1">
    <citation type="submission" date="2018-11" db="EMBL/GenBank/DDBJ databases">
        <title>Phylogenetic determinants of toxin gene distribution in genomes of Brevibacillus laterosporus.</title>
        <authorList>
            <person name="Glare T.R."/>
            <person name="Durrant A."/>
            <person name="Berry C."/>
            <person name="Palma L."/>
            <person name="Ormskirk M."/>
            <person name="Cox M.O."/>
        </authorList>
    </citation>
    <scope>NUCLEOTIDE SEQUENCE [LARGE SCALE GENOMIC DNA]</scope>
    <source>
        <strain evidence="2 3">1821L</strain>
    </source>
</reference>
<dbReference type="OrthoDB" id="2665927at2"/>
<sequence length="162" mass="17855">MKKNTMFGTLALACVLSGVSVMPTFVEANNVKQAGTDRVEVTSIKSSATPQALINPMESRKVIKNQKLANNTEMTESFYVNPSFGWVKVWVENTGSKAITIVVTDEDGKEKMSGTVKPGKTWEDYSSKPWGVGDYKISFTSSRADMEGRFSVRIANTKKELD</sequence>